<dbReference type="OMA" id="LAYIKYN"/>
<comment type="caution">
    <text evidence="11">The sequence shown here is derived from an EMBL/GenBank/DDBJ whole genome shotgun (WGS) entry which is preliminary data.</text>
</comment>
<protein>
    <recommendedName>
        <fullName evidence="9 10">Signal recognition particle subunit SRP68</fullName>
        <shortName evidence="10">SRP68</shortName>
    </recommendedName>
</protein>
<evidence type="ECO:0000256" key="5">
    <source>
        <dbReference type="ARBA" id="ARBA00022884"/>
    </source>
</evidence>
<evidence type="ECO:0000256" key="4">
    <source>
        <dbReference type="ARBA" id="ARBA00022490"/>
    </source>
</evidence>
<dbReference type="InterPro" id="IPR038253">
    <property type="entry name" value="SRP68_N_sf"/>
</dbReference>
<evidence type="ECO:0000256" key="6">
    <source>
        <dbReference type="ARBA" id="ARBA00023135"/>
    </source>
</evidence>
<dbReference type="PIRSF" id="PIRSF038995">
    <property type="entry name" value="SRP68"/>
    <property type="match status" value="1"/>
</dbReference>
<dbReference type="GeneID" id="4851773"/>
<dbReference type="OrthoDB" id="10255118at2759"/>
<comment type="subcellular location">
    <subcellularLocation>
        <location evidence="1 10">Cytoplasm</location>
    </subcellularLocation>
    <subcellularLocation>
        <location evidence="2">Nucleus</location>
        <location evidence="2">Nucleolus</location>
    </subcellularLocation>
</comment>
<dbReference type="AlphaFoldDB" id="A3GHM4"/>
<accession>A3GHM4</accession>
<dbReference type="KEGG" id="pic:PICST_34594"/>
<dbReference type="GO" id="GO:0006614">
    <property type="term" value="P:SRP-dependent cotranslational protein targeting to membrane"/>
    <property type="evidence" value="ECO:0007669"/>
    <property type="project" value="InterPro"/>
</dbReference>
<dbReference type="FunCoup" id="A3GHM4">
    <property type="interactions" value="974"/>
</dbReference>
<dbReference type="GO" id="GO:0030942">
    <property type="term" value="F:endoplasmic reticulum signal peptide binding"/>
    <property type="evidence" value="ECO:0007669"/>
    <property type="project" value="InterPro"/>
</dbReference>
<sequence length="582" mass="65979">MSAYLVSPEDYRKQRKRLNKRLNKLRHELNLITKDTKDYRSKEKISGINSTDYDSNSKYGLVLLLTAERDNLYALEIKSLLELSNDNVASYKNLMVSKIKRSLQTSQKLLQISSNDASDLKKLELYIYAALAQGQLSVAKKQWAPAITAFSIAKCALDFLYAQLNSKPVEGDQDDEEDVDAFNKTLVNELLDTVVDPSLRLAVSQDDSAGEGSGDLKTISRRHCHDDRLPYLANAIKIIEKTDASFVADIFGSVELIKSVTWRDHEATIYNDEIAFKIMSLTNDEETNWKNFTDANEFDKVITGWTEVLVAHKANVEKNQDDDDIEKVQDRAILLTYINYNLLFTRLKRDLLIIDQLSTANNIENNRDIFRLYNGIISIAQELKDLPGVYNDEDLYQSLENLEKYFTAKKNIVLAESFQYNNRFGEALKIYSFIEHELNTVEDDFYKIDEFPYQVTNNAEFAKFQDNLAKSLLQSHISAQFAFDSTGREKLYTVENLNKYPSHELKDLVNLNSKPRIQPILSKPVLFDVAFNYISYDLGRSSGGSAAPVSSEAAPAAVAAATSAEQEEGKKRGGFFGIFGRS</sequence>
<dbReference type="eggNOG" id="KOG2460">
    <property type="taxonomic scope" value="Eukaryota"/>
</dbReference>
<dbReference type="GO" id="GO:0008312">
    <property type="term" value="F:7S RNA binding"/>
    <property type="evidence" value="ECO:0007669"/>
    <property type="project" value="InterPro"/>
</dbReference>
<dbReference type="InParanoid" id="A3GHM4"/>
<evidence type="ECO:0000256" key="7">
    <source>
        <dbReference type="ARBA" id="ARBA00023242"/>
    </source>
</evidence>
<dbReference type="RefSeq" id="XP_001386870.2">
    <property type="nucleotide sequence ID" value="XM_001386833.1"/>
</dbReference>
<keyword evidence="6 10" id="KW-0733">Signal recognition particle</keyword>
<proteinExistence type="inferred from homology"/>
<name>A3GHM4_PICST</name>
<dbReference type="Pfam" id="PF16969">
    <property type="entry name" value="SRP68"/>
    <property type="match status" value="1"/>
</dbReference>
<keyword evidence="5 10" id="KW-0694">RNA-binding</keyword>
<dbReference type="CDD" id="cd15481">
    <property type="entry name" value="SRP68-RBD"/>
    <property type="match status" value="1"/>
</dbReference>
<dbReference type="PANTHER" id="PTHR12860:SF0">
    <property type="entry name" value="SIGNAL RECOGNITION PARTICLE SUBUNIT SRP68"/>
    <property type="match status" value="1"/>
</dbReference>
<dbReference type="EMBL" id="AAVQ01000002">
    <property type="protein sequence ID" value="EAZ62847.2"/>
    <property type="molecule type" value="Genomic_DNA"/>
</dbReference>
<dbReference type="Gene3D" id="1.10.3450.40">
    <property type="entry name" value="Signal recognition particle, SRP68 subunit, RNA-binding domain"/>
    <property type="match status" value="1"/>
</dbReference>
<comment type="function">
    <text evidence="10">Component of the signal recognition particle (SRP) complex, a ribonucleoprotein complex that mediates the cotranslational targeting of secretory and membrane proteins to the endoplasmic reticulum (ER). The SRP complex interacts with the signal sequence in nascent secretory and membrane proteins and directs them to the membrane of the ER.</text>
</comment>
<keyword evidence="7" id="KW-0539">Nucleus</keyword>
<evidence type="ECO:0000256" key="2">
    <source>
        <dbReference type="ARBA" id="ARBA00004604"/>
    </source>
</evidence>
<dbReference type="HOGENOM" id="CLU_018649_2_1_1"/>
<dbReference type="PANTHER" id="PTHR12860">
    <property type="entry name" value="SIGNAL RECOGNITION PARTICLE 68 KDA PROTEIN"/>
    <property type="match status" value="1"/>
</dbReference>
<dbReference type="GO" id="GO:0005047">
    <property type="term" value="F:signal recognition particle binding"/>
    <property type="evidence" value="ECO:0007669"/>
    <property type="project" value="InterPro"/>
</dbReference>
<evidence type="ECO:0000256" key="1">
    <source>
        <dbReference type="ARBA" id="ARBA00004496"/>
    </source>
</evidence>
<evidence type="ECO:0000313" key="12">
    <source>
        <dbReference type="Proteomes" id="UP000002258"/>
    </source>
</evidence>
<evidence type="ECO:0000256" key="3">
    <source>
        <dbReference type="ARBA" id="ARBA00009352"/>
    </source>
</evidence>
<keyword evidence="4 10" id="KW-0963">Cytoplasm</keyword>
<dbReference type="GO" id="GO:0005786">
    <property type="term" value="C:signal recognition particle, endoplasmic reticulum targeting"/>
    <property type="evidence" value="ECO:0007669"/>
    <property type="project" value="UniProtKB-KW"/>
</dbReference>
<comment type="similarity">
    <text evidence="3 10">Belongs to the SRP68 family.</text>
</comment>
<dbReference type="GO" id="GO:0005730">
    <property type="term" value="C:nucleolus"/>
    <property type="evidence" value="ECO:0007669"/>
    <property type="project" value="UniProtKB-SubCell"/>
</dbReference>
<organism evidence="11 12">
    <name type="scientific">Scheffersomyces stipitis (strain ATCC 58785 / CBS 6054 / NBRC 10063 / NRRL Y-11545)</name>
    <name type="common">Yeast</name>
    <name type="synonym">Pichia stipitis</name>
    <dbReference type="NCBI Taxonomy" id="322104"/>
    <lineage>
        <taxon>Eukaryota</taxon>
        <taxon>Fungi</taxon>
        <taxon>Dikarya</taxon>
        <taxon>Ascomycota</taxon>
        <taxon>Saccharomycotina</taxon>
        <taxon>Pichiomycetes</taxon>
        <taxon>Debaryomycetaceae</taxon>
        <taxon>Scheffersomyces</taxon>
    </lineage>
</organism>
<dbReference type="InterPro" id="IPR034652">
    <property type="entry name" value="SRP68-RBD"/>
</dbReference>
<evidence type="ECO:0000256" key="9">
    <source>
        <dbReference type="ARBA" id="ARBA00029498"/>
    </source>
</evidence>
<gene>
    <name evidence="11" type="primary">SRP68</name>
    <name evidence="11" type="ORF">PICST_34594</name>
</gene>
<dbReference type="Proteomes" id="UP000002258">
    <property type="component" value="Chromosome 1"/>
</dbReference>
<dbReference type="InterPro" id="IPR026258">
    <property type="entry name" value="SRP68"/>
</dbReference>
<dbReference type="STRING" id="322104.A3GHM4"/>
<evidence type="ECO:0000256" key="10">
    <source>
        <dbReference type="PIRNR" id="PIRNR038995"/>
    </source>
</evidence>
<keyword evidence="8 10" id="KW-0687">Ribonucleoprotein</keyword>
<keyword evidence="12" id="KW-1185">Reference proteome</keyword>
<evidence type="ECO:0000313" key="11">
    <source>
        <dbReference type="EMBL" id="EAZ62847.2"/>
    </source>
</evidence>
<evidence type="ECO:0000256" key="8">
    <source>
        <dbReference type="ARBA" id="ARBA00023274"/>
    </source>
</evidence>
<reference evidence="11 12" key="1">
    <citation type="journal article" date="2007" name="Nat. Biotechnol.">
        <title>Genome sequence of the lignocellulose-bioconverting and xylose-fermenting yeast Pichia stipitis.</title>
        <authorList>
            <person name="Jeffries T.W."/>
            <person name="Grigoriev I.V."/>
            <person name="Grimwood J."/>
            <person name="Laplaza J.M."/>
            <person name="Aerts A."/>
            <person name="Salamov A."/>
            <person name="Schmutz J."/>
            <person name="Lindquist E."/>
            <person name="Dehal P."/>
            <person name="Shapiro H."/>
            <person name="Jin Y.S."/>
            <person name="Passoth V."/>
            <person name="Richardson P.M."/>
        </authorList>
    </citation>
    <scope>NUCLEOTIDE SEQUENCE [LARGE SCALE GENOMIC DNA]</scope>
    <source>
        <strain evidence="12">ATCC 58785 / CBS 6054 / NBRC 10063 / NRRL Y-11545</strain>
    </source>
</reference>